<name>A0AAV2LYU8_KNICA</name>
<dbReference type="EMBL" id="OZ035827">
    <property type="protein sequence ID" value="CAL1606209.1"/>
    <property type="molecule type" value="Genomic_DNA"/>
</dbReference>
<reference evidence="2 3" key="1">
    <citation type="submission" date="2024-04" db="EMBL/GenBank/DDBJ databases">
        <authorList>
            <person name="Waldvogel A.-M."/>
            <person name="Schoenle A."/>
        </authorList>
    </citation>
    <scope>NUCLEOTIDE SEQUENCE [LARGE SCALE GENOMIC DNA]</scope>
</reference>
<organism evidence="2 3">
    <name type="scientific">Knipowitschia caucasica</name>
    <name type="common">Caucasian dwarf goby</name>
    <name type="synonym">Pomatoschistus caucasicus</name>
    <dbReference type="NCBI Taxonomy" id="637954"/>
    <lineage>
        <taxon>Eukaryota</taxon>
        <taxon>Metazoa</taxon>
        <taxon>Chordata</taxon>
        <taxon>Craniata</taxon>
        <taxon>Vertebrata</taxon>
        <taxon>Euteleostomi</taxon>
        <taxon>Actinopterygii</taxon>
        <taxon>Neopterygii</taxon>
        <taxon>Teleostei</taxon>
        <taxon>Neoteleostei</taxon>
        <taxon>Acanthomorphata</taxon>
        <taxon>Gobiaria</taxon>
        <taxon>Gobiiformes</taxon>
        <taxon>Gobioidei</taxon>
        <taxon>Gobiidae</taxon>
        <taxon>Gobiinae</taxon>
        <taxon>Knipowitschia</taxon>
    </lineage>
</organism>
<evidence type="ECO:0000256" key="1">
    <source>
        <dbReference type="SAM" id="MobiDB-lite"/>
    </source>
</evidence>
<gene>
    <name evidence="2" type="ORF">KC01_LOCUS33438</name>
</gene>
<feature type="region of interest" description="Disordered" evidence="1">
    <location>
        <begin position="44"/>
        <end position="69"/>
    </location>
</feature>
<protein>
    <submittedName>
        <fullName evidence="2">Uncharacterized protein</fullName>
    </submittedName>
</protein>
<evidence type="ECO:0000313" key="2">
    <source>
        <dbReference type="EMBL" id="CAL1606209.1"/>
    </source>
</evidence>
<evidence type="ECO:0000313" key="3">
    <source>
        <dbReference type="Proteomes" id="UP001497482"/>
    </source>
</evidence>
<sequence>MGGVSSIEPKTSCLQTGVEKTSVVLVAKTIEMCSSASRVLPLRKSCEVSSESPGRPYGVGPKPDGASQESEMDAAWQELMAITELQEFDASADAAFDPPQYQTTAPIRHYGMPAETGSCDVNNFRCYTEEGAVHQHIAQPQYGHSELHINQKVPSPHCAQPLFAVRDPVATEEGRGQRERTQSLYRHMLWTHGQPSHCCLTTDLESDSGLSVGSSPLASPDTLS</sequence>
<accession>A0AAV2LYU8</accession>
<keyword evidence="3" id="KW-1185">Reference proteome</keyword>
<proteinExistence type="predicted"/>
<dbReference type="Proteomes" id="UP001497482">
    <property type="component" value="Chromosome 5"/>
</dbReference>
<dbReference type="AlphaFoldDB" id="A0AAV2LYU8"/>